<dbReference type="EMBL" id="NSIT01000316">
    <property type="protein sequence ID" value="PJE77947.1"/>
    <property type="molecule type" value="Genomic_DNA"/>
</dbReference>
<evidence type="ECO:0000313" key="4">
    <source>
        <dbReference type="EMBL" id="PJE77947.1"/>
    </source>
</evidence>
<evidence type="ECO:0000256" key="1">
    <source>
        <dbReference type="ARBA" id="ARBA00022553"/>
    </source>
</evidence>
<protein>
    <submittedName>
        <fullName evidence="4">Signal transduction histidine-protein kinase BarA</fullName>
        <ecNumber evidence="4">2.7.13.3</ecNumber>
    </submittedName>
</protein>
<dbReference type="InterPro" id="IPR001789">
    <property type="entry name" value="Sig_transdc_resp-reg_receiver"/>
</dbReference>
<feature type="domain" description="Response regulatory" evidence="3">
    <location>
        <begin position="12"/>
        <end position="133"/>
    </location>
</feature>
<dbReference type="EC" id="2.7.13.3" evidence="4"/>
<dbReference type="SMART" id="SM00448">
    <property type="entry name" value="REC"/>
    <property type="match status" value="1"/>
</dbReference>
<dbReference type="Pfam" id="PF00072">
    <property type="entry name" value="Response_reg"/>
    <property type="match status" value="1"/>
</dbReference>
<dbReference type="PROSITE" id="PS50110">
    <property type="entry name" value="RESPONSE_REGULATORY"/>
    <property type="match status" value="1"/>
</dbReference>
<keyword evidence="4" id="KW-0418">Kinase</keyword>
<keyword evidence="2" id="KW-0902">Two-component regulatory system</keyword>
<dbReference type="AlphaFoldDB" id="A0A2H9T427"/>
<name>A0A2H9T427_9ZZZZ</name>
<dbReference type="PANTHER" id="PTHR45339:SF1">
    <property type="entry name" value="HYBRID SIGNAL TRANSDUCTION HISTIDINE KINASE J"/>
    <property type="match status" value="1"/>
</dbReference>
<gene>
    <name evidence="4" type="primary">barA_3</name>
    <name evidence="4" type="ORF">CI610_03125</name>
</gene>
<dbReference type="SUPFAM" id="SSF52172">
    <property type="entry name" value="CheY-like"/>
    <property type="match status" value="1"/>
</dbReference>
<dbReference type="Gene3D" id="3.40.50.2300">
    <property type="match status" value="1"/>
</dbReference>
<evidence type="ECO:0000256" key="2">
    <source>
        <dbReference type="ARBA" id="ARBA00023012"/>
    </source>
</evidence>
<accession>A0A2H9T427</accession>
<dbReference type="GO" id="GO:0004673">
    <property type="term" value="F:protein histidine kinase activity"/>
    <property type="evidence" value="ECO:0007669"/>
    <property type="project" value="UniProtKB-EC"/>
</dbReference>
<dbReference type="InterPro" id="IPR011006">
    <property type="entry name" value="CheY-like_superfamily"/>
</dbReference>
<comment type="caution">
    <text evidence="4">The sequence shown here is derived from an EMBL/GenBank/DDBJ whole genome shotgun (WGS) entry which is preliminary data.</text>
</comment>
<sequence length="136" mass="15558">MTDTHHNSQQHSVMAAEDNKANQMVLKKLLKKKGIEPIFVNNGQEAVDLYQSSPEQWSLIFMDCEMPIMDGYTATENIRQYEIAQQLSSCIIIGLSAHALNEFRSKALDKGMTEYLTKPIDRDLLYAIIDKYMPDE</sequence>
<reference evidence="4" key="1">
    <citation type="journal article" date="2017" name="Appl. Environ. Microbiol.">
        <title>Molecular characterization of an Endozoicomonas-like organism causing infection in king scallop Pecten maximus L.</title>
        <authorList>
            <person name="Cano I."/>
            <person name="van Aerle R."/>
            <person name="Ross S."/>
            <person name="Verner-Jeffreys D.W."/>
            <person name="Paley R.K."/>
            <person name="Rimmer G."/>
            <person name="Ryder D."/>
            <person name="Hooper P."/>
            <person name="Stone D."/>
            <person name="Feist S.W."/>
        </authorList>
    </citation>
    <scope>NUCLEOTIDE SEQUENCE</scope>
</reference>
<organism evidence="4">
    <name type="scientific">invertebrate metagenome</name>
    <dbReference type="NCBI Taxonomy" id="1711999"/>
    <lineage>
        <taxon>unclassified sequences</taxon>
        <taxon>metagenomes</taxon>
        <taxon>organismal metagenomes</taxon>
    </lineage>
</organism>
<evidence type="ECO:0000259" key="3">
    <source>
        <dbReference type="PROSITE" id="PS50110"/>
    </source>
</evidence>
<dbReference type="GO" id="GO:0000160">
    <property type="term" value="P:phosphorelay signal transduction system"/>
    <property type="evidence" value="ECO:0007669"/>
    <property type="project" value="UniProtKB-KW"/>
</dbReference>
<keyword evidence="1" id="KW-0597">Phosphoprotein</keyword>
<dbReference type="CDD" id="cd17546">
    <property type="entry name" value="REC_hyHK_CKI1_RcsC-like"/>
    <property type="match status" value="1"/>
</dbReference>
<dbReference type="PANTHER" id="PTHR45339">
    <property type="entry name" value="HYBRID SIGNAL TRANSDUCTION HISTIDINE KINASE J"/>
    <property type="match status" value="1"/>
</dbReference>
<keyword evidence="4" id="KW-0808">Transferase</keyword>
<proteinExistence type="predicted"/>